<evidence type="ECO:0000256" key="9">
    <source>
        <dbReference type="ARBA" id="ARBA00023139"/>
    </source>
</evidence>
<evidence type="ECO:0000256" key="2">
    <source>
        <dbReference type="ARBA" id="ARBA00008208"/>
    </source>
</evidence>
<keyword evidence="13" id="KW-1185">Reference proteome</keyword>
<feature type="transmembrane region" description="Helical" evidence="11">
    <location>
        <begin position="78"/>
        <end position="97"/>
    </location>
</feature>
<evidence type="ECO:0000256" key="4">
    <source>
        <dbReference type="ARBA" id="ARBA00022475"/>
    </source>
</evidence>
<keyword evidence="10" id="KW-0449">Lipoprotein</keyword>
<keyword evidence="4" id="KW-1003">Cell membrane</keyword>
<dbReference type="Proteomes" id="UP000646365">
    <property type="component" value="Unassembled WGS sequence"/>
</dbReference>
<dbReference type="InterPro" id="IPR031381">
    <property type="entry name" value="YtcA"/>
</dbReference>
<evidence type="ECO:0000256" key="6">
    <source>
        <dbReference type="ARBA" id="ARBA00022729"/>
    </source>
</evidence>
<dbReference type="EMBL" id="BMJQ01000001">
    <property type="protein sequence ID" value="GGE98636.1"/>
    <property type="molecule type" value="Genomic_DNA"/>
</dbReference>
<dbReference type="AlphaFoldDB" id="A0A8J2YP94"/>
<evidence type="ECO:0000256" key="10">
    <source>
        <dbReference type="ARBA" id="ARBA00023288"/>
    </source>
</evidence>
<organism evidence="12 13">
    <name type="scientific">Aliidongia dinghuensis</name>
    <dbReference type="NCBI Taxonomy" id="1867774"/>
    <lineage>
        <taxon>Bacteria</taxon>
        <taxon>Pseudomonadati</taxon>
        <taxon>Pseudomonadota</taxon>
        <taxon>Alphaproteobacteria</taxon>
        <taxon>Rhodospirillales</taxon>
        <taxon>Dongiaceae</taxon>
        <taxon>Aliidongia</taxon>
    </lineage>
</organism>
<proteinExistence type="inferred from homology"/>
<reference evidence="12" key="1">
    <citation type="journal article" date="2014" name="Int. J. Syst. Evol. Microbiol.">
        <title>Complete genome sequence of Corynebacterium casei LMG S-19264T (=DSM 44701T), isolated from a smear-ripened cheese.</title>
        <authorList>
            <consortium name="US DOE Joint Genome Institute (JGI-PGF)"/>
            <person name="Walter F."/>
            <person name="Albersmeier A."/>
            <person name="Kalinowski J."/>
            <person name="Ruckert C."/>
        </authorList>
    </citation>
    <scope>NUCLEOTIDE SEQUENCE</scope>
    <source>
        <strain evidence="12">CGMCC 1.15725</strain>
    </source>
</reference>
<gene>
    <name evidence="12" type="ORF">GCM10011611_00180</name>
</gene>
<evidence type="ECO:0000313" key="13">
    <source>
        <dbReference type="Proteomes" id="UP000646365"/>
    </source>
</evidence>
<keyword evidence="9" id="KW-0564">Palmitate</keyword>
<name>A0A8J2YP94_9PROT</name>
<evidence type="ECO:0000256" key="1">
    <source>
        <dbReference type="ARBA" id="ARBA00004141"/>
    </source>
</evidence>
<comment type="similarity">
    <text evidence="2">Belongs to the YtcA family.</text>
</comment>
<dbReference type="Pfam" id="PF17090">
    <property type="entry name" value="Ytca"/>
    <property type="match status" value="1"/>
</dbReference>
<keyword evidence="8 11" id="KW-0472">Membrane</keyword>
<sequence length="99" mass="10556">MHDRATRGFEGRHLSIYACCAAFFSLLGLTGCSTAPSQNILGSYFPSWMLCAFAGIAAAVVVRQILGAVGLDKSLPAPLVVYLALTVAFAFGSWLLWLD</sequence>
<protein>
    <recommendedName>
        <fullName evidence="3">Uncharacterized protein YtcA</fullName>
    </recommendedName>
</protein>
<evidence type="ECO:0000256" key="3">
    <source>
        <dbReference type="ARBA" id="ARBA00021237"/>
    </source>
</evidence>
<comment type="caution">
    <text evidence="12">The sequence shown here is derived from an EMBL/GenBank/DDBJ whole genome shotgun (WGS) entry which is preliminary data.</text>
</comment>
<keyword evidence="6" id="KW-0732">Signal</keyword>
<evidence type="ECO:0000256" key="11">
    <source>
        <dbReference type="SAM" id="Phobius"/>
    </source>
</evidence>
<evidence type="ECO:0000313" key="12">
    <source>
        <dbReference type="EMBL" id="GGE98636.1"/>
    </source>
</evidence>
<dbReference type="GO" id="GO:0016020">
    <property type="term" value="C:membrane"/>
    <property type="evidence" value="ECO:0007669"/>
    <property type="project" value="UniProtKB-SubCell"/>
</dbReference>
<accession>A0A8J2YP94</accession>
<evidence type="ECO:0000256" key="8">
    <source>
        <dbReference type="ARBA" id="ARBA00023136"/>
    </source>
</evidence>
<evidence type="ECO:0000256" key="7">
    <source>
        <dbReference type="ARBA" id="ARBA00022989"/>
    </source>
</evidence>
<dbReference type="PROSITE" id="PS51257">
    <property type="entry name" value="PROKAR_LIPOPROTEIN"/>
    <property type="match status" value="1"/>
</dbReference>
<dbReference type="RefSeq" id="WP_189041171.1">
    <property type="nucleotide sequence ID" value="NZ_BMJQ01000001.1"/>
</dbReference>
<evidence type="ECO:0000256" key="5">
    <source>
        <dbReference type="ARBA" id="ARBA00022692"/>
    </source>
</evidence>
<keyword evidence="5 11" id="KW-0812">Transmembrane</keyword>
<keyword evidence="7 11" id="KW-1133">Transmembrane helix</keyword>
<reference evidence="12" key="2">
    <citation type="submission" date="2020-09" db="EMBL/GenBank/DDBJ databases">
        <authorList>
            <person name="Sun Q."/>
            <person name="Zhou Y."/>
        </authorList>
    </citation>
    <scope>NUCLEOTIDE SEQUENCE</scope>
    <source>
        <strain evidence="12">CGMCC 1.15725</strain>
    </source>
</reference>
<comment type="subcellular location">
    <subcellularLocation>
        <location evidence="1">Membrane</location>
        <topology evidence="1">Multi-pass membrane protein</topology>
    </subcellularLocation>
</comment>
<feature type="transmembrane region" description="Helical" evidence="11">
    <location>
        <begin position="44"/>
        <end position="66"/>
    </location>
</feature>